<name>A0ABV8BA05_9BACI</name>
<proteinExistence type="inferred from homology"/>
<protein>
    <submittedName>
        <fullName evidence="2">SDR family oxidoreductase</fullName>
    </submittedName>
</protein>
<organism evidence="2 3">
    <name type="scientific">Bacillus songklensis</name>
    <dbReference type="NCBI Taxonomy" id="1069116"/>
    <lineage>
        <taxon>Bacteria</taxon>
        <taxon>Bacillati</taxon>
        <taxon>Bacillota</taxon>
        <taxon>Bacilli</taxon>
        <taxon>Bacillales</taxon>
        <taxon>Bacillaceae</taxon>
        <taxon>Bacillus</taxon>
    </lineage>
</organism>
<dbReference type="PANTHER" id="PTHR42760:SF36">
    <property type="entry name" value="OXIDOREDUCTASE YTKK-RELATED"/>
    <property type="match status" value="1"/>
</dbReference>
<dbReference type="SUPFAM" id="SSF51735">
    <property type="entry name" value="NAD(P)-binding Rossmann-fold domains"/>
    <property type="match status" value="1"/>
</dbReference>
<dbReference type="InterPro" id="IPR036291">
    <property type="entry name" value="NAD(P)-bd_dom_sf"/>
</dbReference>
<evidence type="ECO:0000256" key="1">
    <source>
        <dbReference type="ARBA" id="ARBA00006484"/>
    </source>
</evidence>
<dbReference type="InterPro" id="IPR002347">
    <property type="entry name" value="SDR_fam"/>
</dbReference>
<gene>
    <name evidence="2" type="ORF">ACFOU2_23795</name>
</gene>
<accession>A0ABV8BA05</accession>
<dbReference type="PRINTS" id="PR00080">
    <property type="entry name" value="SDRFAMILY"/>
</dbReference>
<dbReference type="CDD" id="cd05233">
    <property type="entry name" value="SDR_c"/>
    <property type="match status" value="1"/>
</dbReference>
<evidence type="ECO:0000313" key="3">
    <source>
        <dbReference type="Proteomes" id="UP001595752"/>
    </source>
</evidence>
<evidence type="ECO:0000313" key="2">
    <source>
        <dbReference type="EMBL" id="MFC3886344.1"/>
    </source>
</evidence>
<comment type="caution">
    <text evidence="2">The sequence shown here is derived from an EMBL/GenBank/DDBJ whole genome shotgun (WGS) entry which is preliminary data.</text>
</comment>
<reference evidence="3" key="1">
    <citation type="journal article" date="2019" name="Int. J. Syst. Evol. Microbiol.">
        <title>The Global Catalogue of Microorganisms (GCM) 10K type strain sequencing project: providing services to taxonomists for standard genome sequencing and annotation.</title>
        <authorList>
            <consortium name="The Broad Institute Genomics Platform"/>
            <consortium name="The Broad Institute Genome Sequencing Center for Infectious Disease"/>
            <person name="Wu L."/>
            <person name="Ma J."/>
        </authorList>
    </citation>
    <scope>NUCLEOTIDE SEQUENCE [LARGE SCALE GENOMIC DNA]</scope>
    <source>
        <strain evidence="3">CCUG 61889</strain>
    </source>
</reference>
<dbReference type="RefSeq" id="WP_377918770.1">
    <property type="nucleotide sequence ID" value="NZ_JBHRZT010000073.1"/>
</dbReference>
<keyword evidence="3" id="KW-1185">Reference proteome</keyword>
<dbReference type="Gene3D" id="3.40.50.720">
    <property type="entry name" value="NAD(P)-binding Rossmann-like Domain"/>
    <property type="match status" value="1"/>
</dbReference>
<dbReference type="Proteomes" id="UP001595752">
    <property type="component" value="Unassembled WGS sequence"/>
</dbReference>
<dbReference type="Pfam" id="PF13561">
    <property type="entry name" value="adh_short_C2"/>
    <property type="match status" value="1"/>
</dbReference>
<dbReference type="PANTHER" id="PTHR42760">
    <property type="entry name" value="SHORT-CHAIN DEHYDROGENASES/REDUCTASES FAMILY MEMBER"/>
    <property type="match status" value="1"/>
</dbReference>
<sequence>MKDNKVAFITGSATGLGKRTAIELAKKGLNIILNYRSSGEKARELASLLEEEYKIRTLVLQGDISEYSDCESMVFRGMEYFGHIDILINNAGPYVFERKRMMDYDVEQWNYMINGNLNSAFYLCKFIIPAMRQKEWGRIINIGFDRAQTAPAWKYRSAFAAAKTGLVSLTKTLALEEADYGITVNMVCPGDIRGEWKEADIADVRQRAEGQASLPRIGTGEDIARTIAFLCEENSDFITGSIIEVTGGKDVLSKVKE</sequence>
<comment type="similarity">
    <text evidence="1">Belongs to the short-chain dehydrogenases/reductases (SDR) family.</text>
</comment>
<dbReference type="PRINTS" id="PR00081">
    <property type="entry name" value="GDHRDH"/>
</dbReference>
<dbReference type="EMBL" id="JBHRZT010000073">
    <property type="protein sequence ID" value="MFC3886344.1"/>
    <property type="molecule type" value="Genomic_DNA"/>
</dbReference>